<feature type="non-terminal residue" evidence="2">
    <location>
        <position position="1"/>
    </location>
</feature>
<sequence length="305" mass="34093">QTASLQTLNQDSASNSNLTSQEVASLTSSSHDTNLHSFPALYNSELFTDLQKPRDCSFNKNMIEDNTKLRYKSNNSLYADGSFLGFAFASSKEKSSSADDVALLKKKDEMCCVRKVCTISDMRHLKEKSSVSRDLIQSFNEELEKSDSNTTTRSSWLEANSDGYFPVASRNIGQADPCHQMFSNSALCFNDNRAAIKRSDDNDNARDVPNDFDVSMQSTSSFFNSSLEKKVLTVSSDINIPKKINTSYENTEHAKFSFEDDSSLKEARILLGRSEDLRNRINQSNALESDSLYQTISSCVNNEDP</sequence>
<proteinExistence type="predicted"/>
<feature type="region of interest" description="Disordered" evidence="1">
    <location>
        <begin position="1"/>
        <end position="25"/>
    </location>
</feature>
<name>A0A0B7AJH9_9EUPU</name>
<evidence type="ECO:0000256" key="1">
    <source>
        <dbReference type="SAM" id="MobiDB-lite"/>
    </source>
</evidence>
<organism evidence="2">
    <name type="scientific">Arion vulgaris</name>
    <dbReference type="NCBI Taxonomy" id="1028688"/>
    <lineage>
        <taxon>Eukaryota</taxon>
        <taxon>Metazoa</taxon>
        <taxon>Spiralia</taxon>
        <taxon>Lophotrochozoa</taxon>
        <taxon>Mollusca</taxon>
        <taxon>Gastropoda</taxon>
        <taxon>Heterobranchia</taxon>
        <taxon>Euthyneura</taxon>
        <taxon>Panpulmonata</taxon>
        <taxon>Eupulmonata</taxon>
        <taxon>Stylommatophora</taxon>
        <taxon>Helicina</taxon>
        <taxon>Arionoidea</taxon>
        <taxon>Arionidae</taxon>
        <taxon>Arion</taxon>
    </lineage>
</organism>
<evidence type="ECO:0000313" key="2">
    <source>
        <dbReference type="EMBL" id="CEK80963.1"/>
    </source>
</evidence>
<accession>A0A0B7AJH9</accession>
<dbReference type="EMBL" id="HACG01034098">
    <property type="protein sequence ID" value="CEK80963.1"/>
    <property type="molecule type" value="Transcribed_RNA"/>
</dbReference>
<gene>
    <name evidence="2" type="primary">ORF123632</name>
</gene>
<protein>
    <submittedName>
        <fullName evidence="2">Uncharacterized protein</fullName>
    </submittedName>
</protein>
<feature type="non-terminal residue" evidence="2">
    <location>
        <position position="305"/>
    </location>
</feature>
<reference evidence="2" key="1">
    <citation type="submission" date="2014-12" db="EMBL/GenBank/DDBJ databases">
        <title>Insight into the proteome of Arion vulgaris.</title>
        <authorList>
            <person name="Aradska J."/>
            <person name="Bulat T."/>
            <person name="Smidak R."/>
            <person name="Sarate P."/>
            <person name="Gangsoo J."/>
            <person name="Sialana F."/>
            <person name="Bilban M."/>
            <person name="Lubec G."/>
        </authorList>
    </citation>
    <scope>NUCLEOTIDE SEQUENCE</scope>
    <source>
        <tissue evidence="2">Skin</tissue>
    </source>
</reference>
<dbReference type="AlphaFoldDB" id="A0A0B7AJH9"/>